<dbReference type="SMART" id="SM00906">
    <property type="entry name" value="Fungal_trans"/>
    <property type="match status" value="1"/>
</dbReference>
<evidence type="ECO:0000256" key="5">
    <source>
        <dbReference type="ARBA" id="ARBA00023163"/>
    </source>
</evidence>
<dbReference type="GO" id="GO:0008270">
    <property type="term" value="F:zinc ion binding"/>
    <property type="evidence" value="ECO:0007669"/>
    <property type="project" value="InterPro"/>
</dbReference>
<evidence type="ECO:0000259" key="8">
    <source>
        <dbReference type="PROSITE" id="PS50048"/>
    </source>
</evidence>
<comment type="caution">
    <text evidence="9">The sequence shown here is derived from an EMBL/GenBank/DDBJ whole genome shotgun (WGS) entry which is preliminary data.</text>
</comment>
<evidence type="ECO:0000256" key="6">
    <source>
        <dbReference type="ARBA" id="ARBA00023242"/>
    </source>
</evidence>
<evidence type="ECO:0000256" key="3">
    <source>
        <dbReference type="ARBA" id="ARBA00023015"/>
    </source>
</evidence>
<dbReference type="GO" id="GO:0003677">
    <property type="term" value="F:DNA binding"/>
    <property type="evidence" value="ECO:0007669"/>
    <property type="project" value="UniProtKB-KW"/>
</dbReference>
<dbReference type="InterPro" id="IPR036864">
    <property type="entry name" value="Zn2-C6_fun-type_DNA-bd_sf"/>
</dbReference>
<dbReference type="Pfam" id="PF00172">
    <property type="entry name" value="Zn_clus"/>
    <property type="match status" value="1"/>
</dbReference>
<feature type="region of interest" description="Disordered" evidence="7">
    <location>
        <begin position="117"/>
        <end position="153"/>
    </location>
</feature>
<evidence type="ECO:0000256" key="4">
    <source>
        <dbReference type="ARBA" id="ARBA00023125"/>
    </source>
</evidence>
<feature type="region of interest" description="Disordered" evidence="7">
    <location>
        <begin position="69"/>
        <end position="101"/>
    </location>
</feature>
<gene>
    <name evidence="9" type="ORF">NKR23_g5566</name>
</gene>
<dbReference type="Proteomes" id="UP001174694">
    <property type="component" value="Unassembled WGS sequence"/>
</dbReference>
<dbReference type="GO" id="GO:0006351">
    <property type="term" value="P:DNA-templated transcription"/>
    <property type="evidence" value="ECO:0007669"/>
    <property type="project" value="InterPro"/>
</dbReference>
<dbReference type="CDD" id="cd12148">
    <property type="entry name" value="fungal_TF_MHR"/>
    <property type="match status" value="1"/>
</dbReference>
<dbReference type="InterPro" id="IPR001138">
    <property type="entry name" value="Zn2Cys6_DnaBD"/>
</dbReference>
<feature type="compositionally biased region" description="Polar residues" evidence="7">
    <location>
        <begin position="91"/>
        <end position="101"/>
    </location>
</feature>
<keyword evidence="2" id="KW-0862">Zinc</keyword>
<dbReference type="SUPFAM" id="SSF57701">
    <property type="entry name" value="Zn2/Cys6 DNA-binding domain"/>
    <property type="match status" value="1"/>
</dbReference>
<feature type="compositionally biased region" description="Polar residues" evidence="7">
    <location>
        <begin position="121"/>
        <end position="131"/>
    </location>
</feature>
<reference evidence="9" key="1">
    <citation type="submission" date="2022-07" db="EMBL/GenBank/DDBJ databases">
        <title>Fungi with potential for degradation of polypropylene.</title>
        <authorList>
            <person name="Gostincar C."/>
        </authorList>
    </citation>
    <scope>NUCLEOTIDE SEQUENCE</scope>
    <source>
        <strain evidence="9">EXF-13308</strain>
    </source>
</reference>
<name>A0AA38VJ36_9PEZI</name>
<protein>
    <submittedName>
        <fullName evidence="9">Transcription factor</fullName>
    </submittedName>
</protein>
<dbReference type="PANTHER" id="PTHR47171">
    <property type="entry name" value="FARA-RELATED"/>
    <property type="match status" value="1"/>
</dbReference>
<dbReference type="EMBL" id="JANBVO010000015">
    <property type="protein sequence ID" value="KAJ9145045.1"/>
    <property type="molecule type" value="Genomic_DNA"/>
</dbReference>
<keyword evidence="3" id="KW-0805">Transcription regulation</keyword>
<evidence type="ECO:0000313" key="9">
    <source>
        <dbReference type="EMBL" id="KAJ9145045.1"/>
    </source>
</evidence>
<dbReference type="PROSITE" id="PS00463">
    <property type="entry name" value="ZN2_CY6_FUNGAL_1"/>
    <property type="match status" value="1"/>
</dbReference>
<evidence type="ECO:0000256" key="7">
    <source>
        <dbReference type="SAM" id="MobiDB-lite"/>
    </source>
</evidence>
<feature type="domain" description="Zn(2)-C6 fungal-type" evidence="8">
    <location>
        <begin position="26"/>
        <end position="60"/>
    </location>
</feature>
<dbReference type="AlphaFoldDB" id="A0AA38VJ36"/>
<evidence type="ECO:0000256" key="2">
    <source>
        <dbReference type="ARBA" id="ARBA00022833"/>
    </source>
</evidence>
<keyword evidence="5" id="KW-0804">Transcription</keyword>
<keyword evidence="4" id="KW-0238">DNA-binding</keyword>
<keyword evidence="6" id="KW-0539">Nucleus</keyword>
<feature type="compositionally biased region" description="Polar residues" evidence="7">
    <location>
        <begin position="71"/>
        <end position="80"/>
    </location>
</feature>
<keyword evidence="1" id="KW-0479">Metal-binding</keyword>
<evidence type="ECO:0000313" key="10">
    <source>
        <dbReference type="Proteomes" id="UP001174694"/>
    </source>
</evidence>
<dbReference type="GO" id="GO:0000981">
    <property type="term" value="F:DNA-binding transcription factor activity, RNA polymerase II-specific"/>
    <property type="evidence" value="ECO:0007669"/>
    <property type="project" value="InterPro"/>
</dbReference>
<evidence type="ECO:0000256" key="1">
    <source>
        <dbReference type="ARBA" id="ARBA00022723"/>
    </source>
</evidence>
<dbReference type="InterPro" id="IPR052073">
    <property type="entry name" value="Amide_Lactam_Regulators"/>
</dbReference>
<dbReference type="Gene3D" id="4.10.240.10">
    <property type="entry name" value="Zn(2)-C6 fungal-type DNA-binding domain"/>
    <property type="match status" value="1"/>
</dbReference>
<accession>A0AA38VJ36</accession>
<keyword evidence="10" id="KW-1185">Reference proteome</keyword>
<dbReference type="SMART" id="SM00066">
    <property type="entry name" value="GAL4"/>
    <property type="match status" value="1"/>
</dbReference>
<dbReference type="Pfam" id="PF04082">
    <property type="entry name" value="Fungal_trans"/>
    <property type="match status" value="1"/>
</dbReference>
<proteinExistence type="predicted"/>
<organism evidence="9 10">
    <name type="scientific">Pleurostoma richardsiae</name>
    <dbReference type="NCBI Taxonomy" id="41990"/>
    <lineage>
        <taxon>Eukaryota</taxon>
        <taxon>Fungi</taxon>
        <taxon>Dikarya</taxon>
        <taxon>Ascomycota</taxon>
        <taxon>Pezizomycotina</taxon>
        <taxon>Sordariomycetes</taxon>
        <taxon>Sordariomycetidae</taxon>
        <taxon>Calosphaeriales</taxon>
        <taxon>Pleurostomataceae</taxon>
        <taxon>Pleurostoma</taxon>
    </lineage>
</organism>
<dbReference type="PROSITE" id="PS50048">
    <property type="entry name" value="ZN2_CY6_FUNGAL_2"/>
    <property type="match status" value="1"/>
</dbReference>
<dbReference type="CDD" id="cd00067">
    <property type="entry name" value="GAL4"/>
    <property type="match status" value="1"/>
</dbReference>
<dbReference type="PANTHER" id="PTHR47171:SF3">
    <property type="entry name" value="FARA-RELATED"/>
    <property type="match status" value="1"/>
</dbReference>
<dbReference type="InterPro" id="IPR007219">
    <property type="entry name" value="XnlR_reg_dom"/>
</dbReference>
<sequence>MSLLDINLVHVDPSTFTKKRKRTTTACVHCHERKVKCDGKDSPSGGPCKNCLAAGLTCRTHLDGRVKGNGAAQNKANPTWTIPAAEPSAPERTTLTPDSLTSNGSLIIQELPVSASAVGYPSSSTSLTESPGTHMGNSHDGNDSEPSSSGLSRTMMPLTIQSPVPRTQAPLDRFEAYIEDTLGLYAPSFKQHSDKAITTNQSPHAGPDLEGLTGDCRLEVEMASRPTVELEKHMASLDAADMELLNAKGAFDLPPRNLQEELINAYFAEVHPTAPVINKTEFLSEFHSNRMPSRLLLFAILASGSRACRNPALLDDKGTVHSSAQRFYKATKALLDTGYEISKLKRIQALLLITWWWDKKDDGGRNMRSCVVDALNTAQSIGMHRWDHYPQNDPATLGVWKRTWWSCFNRDVGVGVAHGLPSTLSLSEFDVPPLSPEDFDEEPGIQRGLRRYPHSEIEIRFFMEQTRVMEALHHIHRGFFVRQRLHDHMTGSIAQREASCKRTTVTPGARSDKEWYPDSYQDEGLLLCRDWLEQLPDIVQYNVDDIRGHKFWPAFLHILYYTNIMLRFREKSVSRPKTGRAAAEREYSQARGIAAATMISKIIRNVRAHGQVLRCTGQLTNSIFNCLIFFLVEGQSLNADVRRDAQRKYSLCLNVLYDFSQLWVSASLIHRLFESLQAHMHVSFTSKRSASLLAGQLHSPLPGLTVSSAITNSYMKQLLATDFYYDDSSAGVPSFGHSASSLGRSTPQTNYMLDDIPSDFDQALGSGLPDTLNIDQWVNFFGLGDTGLTPAAPETFQWDDA</sequence>